<proteinExistence type="predicted"/>
<name>A0A7E5VKE7_TRINI</name>
<dbReference type="PANTHER" id="PTHR15599:SF1">
    <property type="entry name" value="RADIAL SPOKE HEAD 14 HOMOLOG"/>
    <property type="match status" value="1"/>
</dbReference>
<dbReference type="Proteomes" id="UP000322000">
    <property type="component" value="Chromosome 5"/>
</dbReference>
<dbReference type="InParanoid" id="A0A7E5VKE7"/>
<dbReference type="GeneID" id="113494573"/>
<sequence>MFCPNKNSYLQLTIAMNPRVINKAVRRAMRKKQFDPHDEIPPAQRLESMQPSMFAPWVDITRAHLGFGRRGLRLINRELNSEDSLVQLQAIHSILDQVQISENAIFLINLNIVYRLIDLMQDRDPIVREKVAYILTHLCNYHQGRQRIMSRPVVIDHLIYLIMRDRKEIRYAAALCLKTLTRDRCSCEIIMKNDKIIVSLLKMIKDDHMAIVIFHLNSLKNLSEWDPVPALKANAFQVMKKLMKQQETRIVAAAMDCMMQLLKHSVGKKLADQHDLTHYLRNYLVSPDIEVLIAAVGLMGYTTLTTRGKWRAKEFSFDLTKRLVTLCVSHNMPVLQLRSLQVLINLCDSPDIRAHIKKHWEKKIKSIKIRTHEQWDGTSETTTFGLETGHNYRTMCIENVETIKSDYGDSIHAVNVTSYVRRVQEVKAHLIMLINFEPYLH</sequence>
<gene>
    <name evidence="2" type="primary">LOC113494573</name>
</gene>
<accession>A0A7E5VKE7</accession>
<dbReference type="InterPro" id="IPR011989">
    <property type="entry name" value="ARM-like"/>
</dbReference>
<dbReference type="InterPro" id="IPR042856">
    <property type="entry name" value="RSP14"/>
</dbReference>
<dbReference type="AlphaFoldDB" id="A0A7E5VKE7"/>
<dbReference type="InterPro" id="IPR016024">
    <property type="entry name" value="ARM-type_fold"/>
</dbReference>
<dbReference type="PANTHER" id="PTHR15599">
    <property type="entry name" value="RTDR1"/>
    <property type="match status" value="1"/>
</dbReference>
<keyword evidence="1" id="KW-1185">Reference proteome</keyword>
<evidence type="ECO:0000313" key="2">
    <source>
        <dbReference type="RefSeq" id="XP_026728772.1"/>
    </source>
</evidence>
<organism evidence="1 2">
    <name type="scientific">Trichoplusia ni</name>
    <name type="common">Cabbage looper</name>
    <dbReference type="NCBI Taxonomy" id="7111"/>
    <lineage>
        <taxon>Eukaryota</taxon>
        <taxon>Metazoa</taxon>
        <taxon>Ecdysozoa</taxon>
        <taxon>Arthropoda</taxon>
        <taxon>Hexapoda</taxon>
        <taxon>Insecta</taxon>
        <taxon>Pterygota</taxon>
        <taxon>Neoptera</taxon>
        <taxon>Endopterygota</taxon>
        <taxon>Lepidoptera</taxon>
        <taxon>Glossata</taxon>
        <taxon>Ditrysia</taxon>
        <taxon>Noctuoidea</taxon>
        <taxon>Noctuidae</taxon>
        <taxon>Plusiinae</taxon>
        <taxon>Trichoplusia</taxon>
    </lineage>
</organism>
<dbReference type="OrthoDB" id="409644at2759"/>
<dbReference type="RefSeq" id="XP_026728772.1">
    <property type="nucleotide sequence ID" value="XM_026872971.1"/>
</dbReference>
<dbReference type="SUPFAM" id="SSF48371">
    <property type="entry name" value="ARM repeat"/>
    <property type="match status" value="1"/>
</dbReference>
<dbReference type="KEGG" id="tnl:113494573"/>
<evidence type="ECO:0000313" key="1">
    <source>
        <dbReference type="Proteomes" id="UP000322000"/>
    </source>
</evidence>
<reference evidence="2" key="1">
    <citation type="submission" date="2025-08" db="UniProtKB">
        <authorList>
            <consortium name="RefSeq"/>
        </authorList>
    </citation>
    <scope>IDENTIFICATION</scope>
</reference>
<protein>
    <submittedName>
        <fullName evidence="2">Uncharacterized protein LOC113494573</fullName>
    </submittedName>
</protein>
<dbReference type="Gene3D" id="1.25.10.10">
    <property type="entry name" value="Leucine-rich Repeat Variant"/>
    <property type="match status" value="1"/>
</dbReference>